<keyword evidence="7 10" id="KW-0653">Protein transport</keyword>
<dbReference type="Pfam" id="PF04612">
    <property type="entry name" value="T2SSM"/>
    <property type="match status" value="1"/>
</dbReference>
<dbReference type="Proteomes" id="UP000297475">
    <property type="component" value="Unassembled WGS sequence"/>
</dbReference>
<evidence type="ECO:0000256" key="11">
    <source>
        <dbReference type="SAM" id="Phobius"/>
    </source>
</evidence>
<name>A0A4Z0WJF6_9GAMM</name>
<evidence type="ECO:0000313" key="12">
    <source>
        <dbReference type="EMBL" id="TGG95641.1"/>
    </source>
</evidence>
<evidence type="ECO:0000256" key="5">
    <source>
        <dbReference type="ARBA" id="ARBA00022519"/>
    </source>
</evidence>
<comment type="subcellular location">
    <subcellularLocation>
        <location evidence="1">Cell inner membrane</location>
        <topology evidence="1">Single-pass membrane protein</topology>
    </subcellularLocation>
</comment>
<dbReference type="PIRSF" id="PIRSF006291">
    <property type="entry name" value="GspM"/>
    <property type="match status" value="1"/>
</dbReference>
<dbReference type="InterPro" id="IPR023229">
    <property type="entry name" value="T2SS_M_periplasmic_sf"/>
</dbReference>
<keyword evidence="8 11" id="KW-1133">Transmembrane helix</keyword>
<sequence length="163" mass="18165">MNALMESLRARWQAYSTREKIVWAGLAAALLVVLLWLYVWQPLADRRAQAQAELAQAEQALAYLQRAAPQLRVQNLAGDDGASPVQSMTNLISRTAAQQSVDLTRFEQSGNDGLRLWLDNQPFDRVLLWLADLESQGLTVDQLTLSQGNSTGQVNLRGVVVRY</sequence>
<gene>
    <name evidence="12" type="ORF">E4656_04310</name>
</gene>
<evidence type="ECO:0000256" key="6">
    <source>
        <dbReference type="ARBA" id="ARBA00022692"/>
    </source>
</evidence>
<dbReference type="GO" id="GO:0015628">
    <property type="term" value="P:protein secretion by the type II secretion system"/>
    <property type="evidence" value="ECO:0007669"/>
    <property type="project" value="InterPro"/>
</dbReference>
<evidence type="ECO:0000256" key="3">
    <source>
        <dbReference type="ARBA" id="ARBA00022448"/>
    </source>
</evidence>
<dbReference type="Gene3D" id="3.30.1360.100">
    <property type="entry name" value="General secretion pathway protein M, EpsM"/>
    <property type="match status" value="1"/>
</dbReference>
<keyword evidence="4 10" id="KW-1003">Cell membrane</keyword>
<keyword evidence="6 11" id="KW-0812">Transmembrane</keyword>
<evidence type="ECO:0000256" key="7">
    <source>
        <dbReference type="ARBA" id="ARBA00022927"/>
    </source>
</evidence>
<comment type="similarity">
    <text evidence="2 10">Belongs to the GSP M family.</text>
</comment>
<evidence type="ECO:0000256" key="10">
    <source>
        <dbReference type="PIRNR" id="PIRNR006291"/>
    </source>
</evidence>
<keyword evidence="3 10" id="KW-0813">Transport</keyword>
<dbReference type="RefSeq" id="WP_135481471.1">
    <property type="nucleotide sequence ID" value="NZ_SRMF01000001.1"/>
</dbReference>
<comment type="function">
    <text evidence="10">Inner membrane component of the type II secretion system required for the energy-dependent secretion of extracellular factors such as proteases and toxins from the periplasm.</text>
</comment>
<evidence type="ECO:0000256" key="8">
    <source>
        <dbReference type="ARBA" id="ARBA00022989"/>
    </source>
</evidence>
<protein>
    <recommendedName>
        <fullName evidence="10">Type II secretion system protein M</fullName>
        <shortName evidence="10">T2SS protein M</shortName>
    </recommendedName>
    <alternativeName>
        <fullName evidence="10">General secretion pathway protein M</fullName>
    </alternativeName>
</protein>
<dbReference type="SUPFAM" id="SSF103054">
    <property type="entry name" value="General secretion pathway protein M, EpsM"/>
    <property type="match status" value="1"/>
</dbReference>
<evidence type="ECO:0000256" key="2">
    <source>
        <dbReference type="ARBA" id="ARBA00010637"/>
    </source>
</evidence>
<feature type="transmembrane region" description="Helical" evidence="11">
    <location>
        <begin position="21"/>
        <end position="40"/>
    </location>
</feature>
<reference evidence="12 13" key="1">
    <citation type="submission" date="2019-04" db="EMBL/GenBank/DDBJ databases">
        <title>Natronospirillum operosus gen. nov., sp. nov., a haloalkaliphilic satellite isolated from decaying biomass of laboratory culture of cyanobacterium Geitlerinema sp. and proposal of Natronospirillaceae fam. nov. and Saccharospirillaceae fam. nov.</title>
        <authorList>
            <person name="Kevbrin V."/>
            <person name="Boltyanskaya Y."/>
            <person name="Koziaeva V."/>
            <person name="Grouzdev D.S."/>
            <person name="Park M."/>
            <person name="Cho J."/>
        </authorList>
    </citation>
    <scope>NUCLEOTIDE SEQUENCE [LARGE SCALE GENOMIC DNA]</scope>
    <source>
        <strain evidence="12 13">G-116</strain>
    </source>
</reference>
<dbReference type="AlphaFoldDB" id="A0A4Z0WJF6"/>
<dbReference type="GO" id="GO:0005886">
    <property type="term" value="C:plasma membrane"/>
    <property type="evidence" value="ECO:0007669"/>
    <property type="project" value="UniProtKB-SubCell"/>
</dbReference>
<keyword evidence="5 10" id="KW-0997">Cell inner membrane</keyword>
<evidence type="ECO:0000256" key="9">
    <source>
        <dbReference type="ARBA" id="ARBA00023136"/>
    </source>
</evidence>
<dbReference type="InterPro" id="IPR007690">
    <property type="entry name" value="T2SS_GspM"/>
</dbReference>
<accession>A0A4Z0WJF6</accession>
<dbReference type="OrthoDB" id="6624834at2"/>
<proteinExistence type="inferred from homology"/>
<dbReference type="EMBL" id="SRMF01000001">
    <property type="protein sequence ID" value="TGG95641.1"/>
    <property type="molecule type" value="Genomic_DNA"/>
</dbReference>
<evidence type="ECO:0000256" key="4">
    <source>
        <dbReference type="ARBA" id="ARBA00022475"/>
    </source>
</evidence>
<organism evidence="12 13">
    <name type="scientific">Natronospirillum operosum</name>
    <dbReference type="NCBI Taxonomy" id="2759953"/>
    <lineage>
        <taxon>Bacteria</taxon>
        <taxon>Pseudomonadati</taxon>
        <taxon>Pseudomonadota</taxon>
        <taxon>Gammaproteobacteria</taxon>
        <taxon>Oceanospirillales</taxon>
        <taxon>Natronospirillaceae</taxon>
        <taxon>Natronospirillum</taxon>
    </lineage>
</organism>
<evidence type="ECO:0000313" key="13">
    <source>
        <dbReference type="Proteomes" id="UP000297475"/>
    </source>
</evidence>
<evidence type="ECO:0000256" key="1">
    <source>
        <dbReference type="ARBA" id="ARBA00004377"/>
    </source>
</evidence>
<keyword evidence="13" id="KW-1185">Reference proteome</keyword>
<keyword evidence="9 10" id="KW-0472">Membrane</keyword>
<comment type="caution">
    <text evidence="12">The sequence shown here is derived from an EMBL/GenBank/DDBJ whole genome shotgun (WGS) entry which is preliminary data.</text>
</comment>
<dbReference type="GO" id="GO:0015627">
    <property type="term" value="C:type II protein secretion system complex"/>
    <property type="evidence" value="ECO:0007669"/>
    <property type="project" value="InterPro"/>
</dbReference>